<organism evidence="13 14">
    <name type="scientific">Flemingia macrophylla</name>
    <dbReference type="NCBI Taxonomy" id="520843"/>
    <lineage>
        <taxon>Eukaryota</taxon>
        <taxon>Viridiplantae</taxon>
        <taxon>Streptophyta</taxon>
        <taxon>Embryophyta</taxon>
        <taxon>Tracheophyta</taxon>
        <taxon>Spermatophyta</taxon>
        <taxon>Magnoliopsida</taxon>
        <taxon>eudicotyledons</taxon>
        <taxon>Gunneridae</taxon>
        <taxon>Pentapetalae</taxon>
        <taxon>rosids</taxon>
        <taxon>fabids</taxon>
        <taxon>Fabales</taxon>
        <taxon>Fabaceae</taxon>
        <taxon>Papilionoideae</taxon>
        <taxon>50 kb inversion clade</taxon>
        <taxon>NPAAA clade</taxon>
        <taxon>indigoferoid/millettioid clade</taxon>
        <taxon>Phaseoleae</taxon>
        <taxon>Flemingia</taxon>
    </lineage>
</organism>
<keyword evidence="7 10" id="KW-0067">ATP-binding</keyword>
<dbReference type="AlphaFoldDB" id="A0ABD1MC67"/>
<dbReference type="InterPro" id="IPR050823">
    <property type="entry name" value="Plant_Ser_Thr_Prot_Kinase"/>
</dbReference>
<evidence type="ECO:0000256" key="8">
    <source>
        <dbReference type="ARBA" id="ARBA00047899"/>
    </source>
</evidence>
<evidence type="ECO:0000256" key="7">
    <source>
        <dbReference type="ARBA" id="ARBA00022840"/>
    </source>
</evidence>
<keyword evidence="3" id="KW-1003">Cell membrane</keyword>
<feature type="region of interest" description="Disordered" evidence="11">
    <location>
        <begin position="97"/>
        <end position="118"/>
    </location>
</feature>
<evidence type="ECO:0000313" key="14">
    <source>
        <dbReference type="Proteomes" id="UP001603857"/>
    </source>
</evidence>
<dbReference type="PROSITE" id="PS00107">
    <property type="entry name" value="PROTEIN_KINASE_ATP"/>
    <property type="match status" value="1"/>
</dbReference>
<comment type="catalytic activity">
    <reaction evidence="8">
        <text>L-threonyl-[protein] + ATP = O-phospho-L-threonyl-[protein] + ADP + H(+)</text>
        <dbReference type="Rhea" id="RHEA:46608"/>
        <dbReference type="Rhea" id="RHEA-COMP:11060"/>
        <dbReference type="Rhea" id="RHEA-COMP:11605"/>
        <dbReference type="ChEBI" id="CHEBI:15378"/>
        <dbReference type="ChEBI" id="CHEBI:30013"/>
        <dbReference type="ChEBI" id="CHEBI:30616"/>
        <dbReference type="ChEBI" id="CHEBI:61977"/>
        <dbReference type="ChEBI" id="CHEBI:456216"/>
        <dbReference type="EC" id="2.7.11.1"/>
    </reaction>
</comment>
<dbReference type="Gene3D" id="1.10.510.10">
    <property type="entry name" value="Transferase(Phosphotransferase) domain 1"/>
    <property type="match status" value="1"/>
</dbReference>
<dbReference type="InterPro" id="IPR011009">
    <property type="entry name" value="Kinase-like_dom_sf"/>
</dbReference>
<evidence type="ECO:0000256" key="3">
    <source>
        <dbReference type="ARBA" id="ARBA00022475"/>
    </source>
</evidence>
<dbReference type="EC" id="2.7.11.1" evidence="2"/>
<name>A0ABD1MC67_9FABA</name>
<accession>A0ABD1MC67</accession>
<protein>
    <recommendedName>
        <fullName evidence="2">non-specific serine/threonine protein kinase</fullName>
        <ecNumber evidence="2">2.7.11.1</ecNumber>
    </recommendedName>
</protein>
<comment type="caution">
    <text evidence="13">The sequence shown here is derived from an EMBL/GenBank/DDBJ whole genome shotgun (WGS) entry which is preliminary data.</text>
</comment>
<dbReference type="Gene3D" id="3.30.200.20">
    <property type="entry name" value="Phosphorylase Kinase, domain 1"/>
    <property type="match status" value="1"/>
</dbReference>
<dbReference type="EMBL" id="JBGMDY010000005">
    <property type="protein sequence ID" value="KAL2333384.1"/>
    <property type="molecule type" value="Genomic_DNA"/>
</dbReference>
<dbReference type="Proteomes" id="UP001603857">
    <property type="component" value="Unassembled WGS sequence"/>
</dbReference>
<comment type="catalytic activity">
    <reaction evidence="9">
        <text>L-seryl-[protein] + ATP = O-phospho-L-seryl-[protein] + ADP + H(+)</text>
        <dbReference type="Rhea" id="RHEA:17989"/>
        <dbReference type="Rhea" id="RHEA-COMP:9863"/>
        <dbReference type="Rhea" id="RHEA-COMP:11604"/>
        <dbReference type="ChEBI" id="CHEBI:15378"/>
        <dbReference type="ChEBI" id="CHEBI:29999"/>
        <dbReference type="ChEBI" id="CHEBI:30616"/>
        <dbReference type="ChEBI" id="CHEBI:83421"/>
        <dbReference type="ChEBI" id="CHEBI:456216"/>
        <dbReference type="EC" id="2.7.11.1"/>
    </reaction>
</comment>
<keyword evidence="5 10" id="KW-0547">Nucleotide-binding</keyword>
<dbReference type="InterPro" id="IPR001245">
    <property type="entry name" value="Ser-Thr/Tyr_kinase_cat_dom"/>
</dbReference>
<dbReference type="GO" id="GO:0005524">
    <property type="term" value="F:ATP binding"/>
    <property type="evidence" value="ECO:0007669"/>
    <property type="project" value="UniProtKB-UniRule"/>
</dbReference>
<proteinExistence type="predicted"/>
<dbReference type="GO" id="GO:0005886">
    <property type="term" value="C:plasma membrane"/>
    <property type="evidence" value="ECO:0007669"/>
    <property type="project" value="UniProtKB-SubCell"/>
</dbReference>
<evidence type="ECO:0000256" key="4">
    <source>
        <dbReference type="ARBA" id="ARBA00022679"/>
    </source>
</evidence>
<evidence type="ECO:0000256" key="1">
    <source>
        <dbReference type="ARBA" id="ARBA00004236"/>
    </source>
</evidence>
<dbReference type="PANTHER" id="PTHR45621">
    <property type="entry name" value="OS01G0588500 PROTEIN-RELATED"/>
    <property type="match status" value="1"/>
</dbReference>
<dbReference type="PROSITE" id="PS50011">
    <property type="entry name" value="PROTEIN_KINASE_DOM"/>
    <property type="match status" value="1"/>
</dbReference>
<evidence type="ECO:0000256" key="5">
    <source>
        <dbReference type="ARBA" id="ARBA00022741"/>
    </source>
</evidence>
<dbReference type="InterPro" id="IPR017441">
    <property type="entry name" value="Protein_kinase_ATP_BS"/>
</dbReference>
<dbReference type="Pfam" id="PF07714">
    <property type="entry name" value="PK_Tyr_Ser-Thr"/>
    <property type="match status" value="1"/>
</dbReference>
<dbReference type="GO" id="GO:0004674">
    <property type="term" value="F:protein serine/threonine kinase activity"/>
    <property type="evidence" value="ECO:0007669"/>
    <property type="project" value="UniProtKB-EC"/>
</dbReference>
<keyword evidence="14" id="KW-1185">Reference proteome</keyword>
<feature type="domain" description="Protein kinase" evidence="12">
    <location>
        <begin position="160"/>
        <end position="445"/>
    </location>
</feature>
<gene>
    <name evidence="13" type="ORF">Fmac_014597</name>
</gene>
<feature type="binding site" evidence="10">
    <location>
        <position position="198"/>
    </location>
    <ligand>
        <name>ATP</name>
        <dbReference type="ChEBI" id="CHEBI:30616"/>
    </ligand>
</feature>
<reference evidence="13 14" key="1">
    <citation type="submission" date="2024-08" db="EMBL/GenBank/DDBJ databases">
        <title>Insights into the chromosomal genome structure of Flemingia macrophylla.</title>
        <authorList>
            <person name="Ding Y."/>
            <person name="Zhao Y."/>
            <person name="Bi W."/>
            <person name="Wu M."/>
            <person name="Zhao G."/>
            <person name="Gong Y."/>
            <person name="Li W."/>
            <person name="Zhang P."/>
        </authorList>
    </citation>
    <scope>NUCLEOTIDE SEQUENCE [LARGE SCALE GENOMIC DNA]</scope>
    <source>
        <strain evidence="13">DYQJB</strain>
        <tissue evidence="13">Leaf</tissue>
    </source>
</reference>
<comment type="subcellular location">
    <subcellularLocation>
        <location evidence="1">Cell membrane</location>
    </subcellularLocation>
</comment>
<evidence type="ECO:0000259" key="12">
    <source>
        <dbReference type="PROSITE" id="PS50011"/>
    </source>
</evidence>
<keyword evidence="4" id="KW-0808">Transferase</keyword>
<evidence type="ECO:0000256" key="10">
    <source>
        <dbReference type="PROSITE-ProRule" id="PRU10141"/>
    </source>
</evidence>
<evidence type="ECO:0000256" key="2">
    <source>
        <dbReference type="ARBA" id="ARBA00012513"/>
    </source>
</evidence>
<dbReference type="FunFam" id="1.10.510.10:FF:000095">
    <property type="entry name" value="protein STRUBBELIG-RECEPTOR FAMILY 8"/>
    <property type="match status" value="1"/>
</dbReference>
<evidence type="ECO:0000256" key="9">
    <source>
        <dbReference type="ARBA" id="ARBA00048679"/>
    </source>
</evidence>
<dbReference type="FunFam" id="3.30.200.20:FF:000228">
    <property type="entry name" value="Serine/threonine-protein kinase BIK1"/>
    <property type="match status" value="1"/>
</dbReference>
<dbReference type="SUPFAM" id="SSF56112">
    <property type="entry name" value="Protein kinase-like (PK-like)"/>
    <property type="match status" value="1"/>
</dbReference>
<evidence type="ECO:0000256" key="11">
    <source>
        <dbReference type="SAM" id="MobiDB-lite"/>
    </source>
</evidence>
<keyword evidence="6" id="KW-0418">Kinase</keyword>
<dbReference type="InterPro" id="IPR000719">
    <property type="entry name" value="Prot_kinase_dom"/>
</dbReference>
<keyword evidence="3" id="KW-0472">Membrane</keyword>
<evidence type="ECO:0000313" key="13">
    <source>
        <dbReference type="EMBL" id="KAL2333384.1"/>
    </source>
</evidence>
<sequence length="451" mass="50654">MDSEDVGSIDMRVDAITSYSERVDSLIRSETASFYGDSPLYTFASLVDSAIRSSFASYEADYEPHSSTTTNVHSQELSLPDPHNNNPYYQIVTQQPHFHHQSEGLNSTDGSKEENGLNGLSRKVSSLSMLLTPQTDDEILQSSKLKRFTFKELETATRSFRPSSMVGQGSFGTVFKGWIDKKTLAPTKTGRGMAIAVKWRDPYCFFGYNEWLTEIKYLGQLCHPNLVKLIGYSLKDDRQILVYELMTKGSLDNHLFRRASGCETLSWTIRMKVALDVAKGLAFLHSDEVDAIHRDFHTSHILLNSNYNAKLSGFGLARNGPKGDENHVSTRVMGTSGFVAPEYLATGHLTKKTDVYGFGVVLLELMSGKRVMDINRAKGEHNLVEWAIPLLIARKRISKVMDARIKGQYSDREEVKIAHLTIQCLSVEPKLRPTMDEVVRSLEHLQDTKDA</sequence>
<evidence type="ECO:0000256" key="6">
    <source>
        <dbReference type="ARBA" id="ARBA00022777"/>
    </source>
</evidence>